<keyword evidence="1" id="KW-0732">Signal</keyword>
<gene>
    <name evidence="2" type="ORF">VTL71DRAFT_9304</name>
</gene>
<sequence length="323" mass="34930">MAVFSKIIFPVLTVVGLVVGNVPAEDLTARDLAHRNLAGLSLASPAIVKTGATYIDPTHGFSVTLFKGTNTIKEVAKFTKDNNFNAPFTVVNPTEGIMCLLASYADLTMTPLKPVYISYNSSVEFGRLPVPANTSALINFLPRGAGVAVNGRAQVHFDCNEDCTKCPGDDHARHTLVEYRYGDSATVPNGIDELWTNLSNVDGITSNVNITVFGPDAKVCHKSRGCNVSAATLKQVCPVGRHWEESSIVQGCKSDCHATGSHEHCCTGDFADRNVRACPKSSTFLKQLCPDAYAYPYDDQFSMDTCYSPSGVRLEFSPFSKKN</sequence>
<dbReference type="SMART" id="SM00205">
    <property type="entry name" value="THN"/>
    <property type="match status" value="1"/>
</dbReference>
<keyword evidence="3" id="KW-1185">Reference proteome</keyword>
<comment type="caution">
    <text evidence="2">The sequence shown here is derived from an EMBL/GenBank/DDBJ whole genome shotgun (WGS) entry which is preliminary data.</text>
</comment>
<evidence type="ECO:0000256" key="1">
    <source>
        <dbReference type="SAM" id="SignalP"/>
    </source>
</evidence>
<evidence type="ECO:0000313" key="2">
    <source>
        <dbReference type="EMBL" id="KAL2060663.1"/>
    </source>
</evidence>
<evidence type="ECO:0008006" key="4">
    <source>
        <dbReference type="Google" id="ProtNLM"/>
    </source>
</evidence>
<dbReference type="Pfam" id="PF00314">
    <property type="entry name" value="Thaumatin"/>
    <property type="match status" value="1"/>
</dbReference>
<name>A0ABR4BSS2_9HELO</name>
<organism evidence="2 3">
    <name type="scientific">Oculimacula yallundae</name>
    <dbReference type="NCBI Taxonomy" id="86028"/>
    <lineage>
        <taxon>Eukaryota</taxon>
        <taxon>Fungi</taxon>
        <taxon>Dikarya</taxon>
        <taxon>Ascomycota</taxon>
        <taxon>Pezizomycotina</taxon>
        <taxon>Leotiomycetes</taxon>
        <taxon>Helotiales</taxon>
        <taxon>Ploettnerulaceae</taxon>
        <taxon>Oculimacula</taxon>
    </lineage>
</organism>
<proteinExistence type="predicted"/>
<dbReference type="InterPro" id="IPR037176">
    <property type="entry name" value="Osmotin/thaumatin-like_sf"/>
</dbReference>
<dbReference type="PROSITE" id="PS51367">
    <property type="entry name" value="THAUMATIN_2"/>
    <property type="match status" value="1"/>
</dbReference>
<reference evidence="2 3" key="1">
    <citation type="journal article" date="2024" name="Commun. Biol.">
        <title>Comparative genomic analysis of thermophilic fungi reveals convergent evolutionary adaptations and gene losses.</title>
        <authorList>
            <person name="Steindorff A.S."/>
            <person name="Aguilar-Pontes M.V."/>
            <person name="Robinson A.J."/>
            <person name="Andreopoulos B."/>
            <person name="LaButti K."/>
            <person name="Kuo A."/>
            <person name="Mondo S."/>
            <person name="Riley R."/>
            <person name="Otillar R."/>
            <person name="Haridas S."/>
            <person name="Lipzen A."/>
            <person name="Grimwood J."/>
            <person name="Schmutz J."/>
            <person name="Clum A."/>
            <person name="Reid I.D."/>
            <person name="Moisan M.C."/>
            <person name="Butler G."/>
            <person name="Nguyen T.T.M."/>
            <person name="Dewar K."/>
            <person name="Conant G."/>
            <person name="Drula E."/>
            <person name="Henrissat B."/>
            <person name="Hansel C."/>
            <person name="Singer S."/>
            <person name="Hutchinson M.I."/>
            <person name="de Vries R.P."/>
            <person name="Natvig D.O."/>
            <person name="Powell A.J."/>
            <person name="Tsang A."/>
            <person name="Grigoriev I.V."/>
        </authorList>
    </citation>
    <scope>NUCLEOTIDE SEQUENCE [LARGE SCALE GENOMIC DNA]</scope>
    <source>
        <strain evidence="2 3">CBS 494.80</strain>
    </source>
</reference>
<evidence type="ECO:0000313" key="3">
    <source>
        <dbReference type="Proteomes" id="UP001595075"/>
    </source>
</evidence>
<dbReference type="Gene3D" id="2.60.110.10">
    <property type="entry name" value="Thaumatin"/>
    <property type="match status" value="1"/>
</dbReference>
<dbReference type="Proteomes" id="UP001595075">
    <property type="component" value="Unassembled WGS sequence"/>
</dbReference>
<feature type="signal peptide" evidence="1">
    <location>
        <begin position="1"/>
        <end position="24"/>
    </location>
</feature>
<dbReference type="PANTHER" id="PTHR31048">
    <property type="entry name" value="OS03G0233200 PROTEIN"/>
    <property type="match status" value="1"/>
</dbReference>
<accession>A0ABR4BSS2</accession>
<dbReference type="InterPro" id="IPR001938">
    <property type="entry name" value="Thaumatin"/>
</dbReference>
<dbReference type="EMBL" id="JAZHXI010000021">
    <property type="protein sequence ID" value="KAL2060663.1"/>
    <property type="molecule type" value="Genomic_DNA"/>
</dbReference>
<protein>
    <recommendedName>
        <fullName evidence="4">Osmotin, thaumatin-like protein</fullName>
    </recommendedName>
</protein>
<dbReference type="SUPFAM" id="SSF49870">
    <property type="entry name" value="Osmotin, thaumatin-like protein"/>
    <property type="match status" value="1"/>
</dbReference>
<feature type="chain" id="PRO_5046540173" description="Osmotin, thaumatin-like protein" evidence="1">
    <location>
        <begin position="25"/>
        <end position="323"/>
    </location>
</feature>